<protein>
    <submittedName>
        <fullName evidence="2">Uncharacterized protein</fullName>
    </submittedName>
</protein>
<evidence type="ECO:0000313" key="2">
    <source>
        <dbReference type="WBParaSite" id="nRc.2.0.1.t13736-RA"/>
    </source>
</evidence>
<name>A0A915IHT5_ROMCU</name>
<dbReference type="WBParaSite" id="nRc.2.0.1.t13736-RA">
    <property type="protein sequence ID" value="nRc.2.0.1.t13736-RA"/>
    <property type="gene ID" value="nRc.2.0.1.g13736"/>
</dbReference>
<dbReference type="AlphaFoldDB" id="A0A915IHT5"/>
<keyword evidence="1" id="KW-1185">Reference proteome</keyword>
<accession>A0A915IHT5</accession>
<sequence length="64" mass="7364">MQESFFLTCNLNFGKYNLKHTCALGGMLGAYLDKPYQFIWYQPAQKVGWFPIVLMVAMPNEGKI</sequence>
<proteinExistence type="predicted"/>
<evidence type="ECO:0000313" key="1">
    <source>
        <dbReference type="Proteomes" id="UP000887565"/>
    </source>
</evidence>
<reference evidence="2" key="1">
    <citation type="submission" date="2022-11" db="UniProtKB">
        <authorList>
            <consortium name="WormBaseParasite"/>
        </authorList>
    </citation>
    <scope>IDENTIFICATION</scope>
</reference>
<organism evidence="1 2">
    <name type="scientific">Romanomermis culicivorax</name>
    <name type="common">Nematode worm</name>
    <dbReference type="NCBI Taxonomy" id="13658"/>
    <lineage>
        <taxon>Eukaryota</taxon>
        <taxon>Metazoa</taxon>
        <taxon>Ecdysozoa</taxon>
        <taxon>Nematoda</taxon>
        <taxon>Enoplea</taxon>
        <taxon>Dorylaimia</taxon>
        <taxon>Mermithida</taxon>
        <taxon>Mermithoidea</taxon>
        <taxon>Mermithidae</taxon>
        <taxon>Romanomermis</taxon>
    </lineage>
</organism>
<dbReference type="Proteomes" id="UP000887565">
    <property type="component" value="Unplaced"/>
</dbReference>